<sequence>MRCSPITATKSQGLVKADELGRLSPSRFVPPCLLASRSIPNNVFSLTDDKIPCLHITSPRAG</sequence>
<protein>
    <submittedName>
        <fullName evidence="1">Uncharacterized protein</fullName>
    </submittedName>
</protein>
<proteinExistence type="predicted"/>
<name>A0A5B7FIX0_PORTR</name>
<dbReference type="Proteomes" id="UP000324222">
    <property type="component" value="Unassembled WGS sequence"/>
</dbReference>
<comment type="caution">
    <text evidence="1">The sequence shown here is derived from an EMBL/GenBank/DDBJ whole genome shotgun (WGS) entry which is preliminary data.</text>
</comment>
<evidence type="ECO:0000313" key="2">
    <source>
        <dbReference type="Proteomes" id="UP000324222"/>
    </source>
</evidence>
<evidence type="ECO:0000313" key="1">
    <source>
        <dbReference type="EMBL" id="MPC47560.1"/>
    </source>
</evidence>
<organism evidence="1 2">
    <name type="scientific">Portunus trituberculatus</name>
    <name type="common">Swimming crab</name>
    <name type="synonym">Neptunus trituberculatus</name>
    <dbReference type="NCBI Taxonomy" id="210409"/>
    <lineage>
        <taxon>Eukaryota</taxon>
        <taxon>Metazoa</taxon>
        <taxon>Ecdysozoa</taxon>
        <taxon>Arthropoda</taxon>
        <taxon>Crustacea</taxon>
        <taxon>Multicrustacea</taxon>
        <taxon>Malacostraca</taxon>
        <taxon>Eumalacostraca</taxon>
        <taxon>Eucarida</taxon>
        <taxon>Decapoda</taxon>
        <taxon>Pleocyemata</taxon>
        <taxon>Brachyura</taxon>
        <taxon>Eubrachyura</taxon>
        <taxon>Portunoidea</taxon>
        <taxon>Portunidae</taxon>
        <taxon>Portuninae</taxon>
        <taxon>Portunus</taxon>
    </lineage>
</organism>
<accession>A0A5B7FIX0</accession>
<dbReference type="EMBL" id="VSRR010007803">
    <property type="protein sequence ID" value="MPC47560.1"/>
    <property type="molecule type" value="Genomic_DNA"/>
</dbReference>
<dbReference type="AlphaFoldDB" id="A0A5B7FIX0"/>
<reference evidence="1 2" key="1">
    <citation type="submission" date="2019-05" db="EMBL/GenBank/DDBJ databases">
        <title>Another draft genome of Portunus trituberculatus and its Hox gene families provides insights of decapod evolution.</title>
        <authorList>
            <person name="Jeong J.-H."/>
            <person name="Song I."/>
            <person name="Kim S."/>
            <person name="Choi T."/>
            <person name="Kim D."/>
            <person name="Ryu S."/>
            <person name="Kim W."/>
        </authorList>
    </citation>
    <scope>NUCLEOTIDE SEQUENCE [LARGE SCALE GENOMIC DNA]</scope>
    <source>
        <tissue evidence="1">Muscle</tissue>
    </source>
</reference>
<keyword evidence="2" id="KW-1185">Reference proteome</keyword>
<gene>
    <name evidence="1" type="ORF">E2C01_041310</name>
</gene>